<dbReference type="OrthoDB" id="24555at2759"/>
<keyword evidence="7 11" id="KW-0238">DNA-binding</keyword>
<dbReference type="PANTHER" id="PTHR21358:SF4">
    <property type="entry name" value="PROTEIN MAELSTROM HOMOLOG"/>
    <property type="match status" value="1"/>
</dbReference>
<dbReference type="InterPro" id="IPR036910">
    <property type="entry name" value="HMG_box_dom_sf"/>
</dbReference>
<dbReference type="GO" id="GO:0030154">
    <property type="term" value="P:cell differentiation"/>
    <property type="evidence" value="ECO:0007669"/>
    <property type="project" value="UniProtKB-KW"/>
</dbReference>
<dbReference type="SUPFAM" id="SSF47095">
    <property type="entry name" value="HMG-box"/>
    <property type="match status" value="1"/>
</dbReference>
<dbReference type="InterPro" id="IPR039259">
    <property type="entry name" value="Protein_maelstrom"/>
</dbReference>
<evidence type="ECO:0000256" key="11">
    <source>
        <dbReference type="PROSITE-ProRule" id="PRU00267"/>
    </source>
</evidence>
<keyword evidence="15" id="KW-1185">Reference proteome</keyword>
<evidence type="ECO:0000256" key="1">
    <source>
        <dbReference type="ARBA" id="ARBA00004123"/>
    </source>
</evidence>
<keyword evidence="4" id="KW-0217">Developmental protein</keyword>
<dbReference type="SMART" id="SM00398">
    <property type="entry name" value="HMG"/>
    <property type="match status" value="1"/>
</dbReference>
<feature type="domain" description="HMG box" evidence="13">
    <location>
        <begin position="3"/>
        <end position="73"/>
    </location>
</feature>
<dbReference type="GO" id="GO:0007140">
    <property type="term" value="P:male meiotic nuclear division"/>
    <property type="evidence" value="ECO:0007669"/>
    <property type="project" value="TreeGrafter"/>
</dbReference>
<comment type="similarity">
    <text evidence="3">Belongs to the maelstrom family.</text>
</comment>
<feature type="compositionally biased region" description="Basic and acidic residues" evidence="12">
    <location>
        <begin position="408"/>
        <end position="420"/>
    </location>
</feature>
<sequence>MGKPKGRNGFFQFLIHTQNQLKREGKNLGLNSPELQGIAGDKWKGMSKEERAPYEQRSQKSNTQVEISPKKYHENQQNYGKILSRESDQLDDEEDDAEYYLKMIECCVKACETREQIMNASFFIVGTNVMCKANNNEFPPLEISICQYSIAKGIQFVYHEFIDAGRVPLGFMHLAKSHMQAFHKIPLEDFLPAVNNYEKIVEDIKQILEESRFTNSMNGKPTPMMVFCRDDAIPQNKGVFEWLRNKYNANNSTNFEWDIEVLDLVALLNIISVTAQKPIPPALAEDKLNSSAYDYAMNTLCDYHEELDCRHCAQGLAKRLCYMLSEALCPMFEVTPTDKHFPSKRNVVQETYVQSLQEVRPLPAHRYHETAETDDQEWEPDTTEEQTPDPSTTGAIPKRTGVGRGRGMSKEERAPYEQRSQKSNTPVQISPKKYHENQQNYGKILSRESDQLDDMEDDAEYYLKMIECCVKACETREQIMNTSFFIVATNVMCKINMNEIPPLEISICQYSIAKGIQFVYHEFIDAGGVPTGYMNAAKSHMQDFHKIPLDGFPQAVNNYEKIVEDIKQILEESRFTNSMNGKPTPMMVFCRDDAIPQNKGVFEWLRNKYNANNSTNFEWDIEVLDLVALLNVISVNAQKPIPPALAEDKLRSSMYDYAMNTLCDYHEELDCRHCAQGLAKQLCYMLSEALCPMFEVTPTDKHFPSKRNVVQETYVQSFQEVRPLPAHRYHETAETDDQEWEPDTTEEQTPDPSTTGAIPKTTGVGRGRGRFAPK</sequence>
<proteinExistence type="inferred from homology"/>
<keyword evidence="9 11" id="KW-0539">Nucleus</keyword>
<evidence type="ECO:0000256" key="12">
    <source>
        <dbReference type="SAM" id="MobiDB-lite"/>
    </source>
</evidence>
<dbReference type="InterPro" id="IPR009071">
    <property type="entry name" value="HMG_box_dom"/>
</dbReference>
<dbReference type="GO" id="GO:0034587">
    <property type="term" value="P:piRNA processing"/>
    <property type="evidence" value="ECO:0007669"/>
    <property type="project" value="TreeGrafter"/>
</dbReference>
<keyword evidence="5" id="KW-0963">Cytoplasm</keyword>
<dbReference type="GO" id="GO:0060964">
    <property type="term" value="P:regulation of miRNA-mediated gene silencing"/>
    <property type="evidence" value="ECO:0007669"/>
    <property type="project" value="InterPro"/>
</dbReference>
<reference evidence="14" key="1">
    <citation type="submission" date="2020-11" db="EMBL/GenBank/DDBJ databases">
        <authorList>
            <person name="Tran Van P."/>
        </authorList>
    </citation>
    <scope>NUCLEOTIDE SEQUENCE</scope>
</reference>
<evidence type="ECO:0000256" key="8">
    <source>
        <dbReference type="ARBA" id="ARBA00023158"/>
    </source>
</evidence>
<feature type="compositionally biased region" description="Acidic residues" evidence="12">
    <location>
        <begin position="734"/>
        <end position="749"/>
    </location>
</feature>
<evidence type="ECO:0000256" key="7">
    <source>
        <dbReference type="ARBA" id="ARBA00023125"/>
    </source>
</evidence>
<keyword evidence="8" id="KW-0943">RNA-mediated gene silencing</keyword>
<comment type="subcellular location">
    <subcellularLocation>
        <location evidence="2">Cytoplasm</location>
    </subcellularLocation>
    <subcellularLocation>
        <location evidence="1">Nucleus</location>
    </subcellularLocation>
</comment>
<dbReference type="GO" id="GO:0005634">
    <property type="term" value="C:nucleus"/>
    <property type="evidence" value="ECO:0007669"/>
    <property type="project" value="UniProtKB-SubCell"/>
</dbReference>
<dbReference type="GO" id="GO:0007283">
    <property type="term" value="P:spermatogenesis"/>
    <property type="evidence" value="ECO:0007669"/>
    <property type="project" value="TreeGrafter"/>
</dbReference>
<dbReference type="Pfam" id="PF00505">
    <property type="entry name" value="HMG_box"/>
    <property type="match status" value="1"/>
</dbReference>
<dbReference type="GO" id="GO:0043565">
    <property type="term" value="F:sequence-specific DNA binding"/>
    <property type="evidence" value="ECO:0007669"/>
    <property type="project" value="TreeGrafter"/>
</dbReference>
<dbReference type="Proteomes" id="UP000759131">
    <property type="component" value="Unassembled WGS sequence"/>
</dbReference>
<feature type="region of interest" description="Disordered" evidence="12">
    <location>
        <begin position="725"/>
        <end position="774"/>
    </location>
</feature>
<evidence type="ECO:0000256" key="9">
    <source>
        <dbReference type="ARBA" id="ARBA00023242"/>
    </source>
</evidence>
<organism evidence="14">
    <name type="scientific">Medioppia subpectinata</name>
    <dbReference type="NCBI Taxonomy" id="1979941"/>
    <lineage>
        <taxon>Eukaryota</taxon>
        <taxon>Metazoa</taxon>
        <taxon>Ecdysozoa</taxon>
        <taxon>Arthropoda</taxon>
        <taxon>Chelicerata</taxon>
        <taxon>Arachnida</taxon>
        <taxon>Acari</taxon>
        <taxon>Acariformes</taxon>
        <taxon>Sarcoptiformes</taxon>
        <taxon>Oribatida</taxon>
        <taxon>Brachypylina</taxon>
        <taxon>Oppioidea</taxon>
        <taxon>Oppiidae</taxon>
        <taxon>Medioppia</taxon>
    </lineage>
</organism>
<feature type="DNA-binding region" description="HMG box" evidence="11">
    <location>
        <begin position="3"/>
        <end position="73"/>
    </location>
</feature>
<dbReference type="Pfam" id="PF13017">
    <property type="entry name" value="Maelstrom"/>
    <property type="match status" value="2"/>
</dbReference>
<protein>
    <recommendedName>
        <fullName evidence="13">HMG box domain-containing protein</fullName>
    </recommendedName>
</protein>
<dbReference type="EMBL" id="CAJPIZ010003368">
    <property type="protein sequence ID" value="CAG2106267.1"/>
    <property type="molecule type" value="Genomic_DNA"/>
</dbReference>
<evidence type="ECO:0000256" key="4">
    <source>
        <dbReference type="ARBA" id="ARBA00022473"/>
    </source>
</evidence>
<dbReference type="EMBL" id="OC857943">
    <property type="protein sequence ID" value="CAD7625837.1"/>
    <property type="molecule type" value="Genomic_DNA"/>
</dbReference>
<evidence type="ECO:0000259" key="13">
    <source>
        <dbReference type="PROSITE" id="PS50118"/>
    </source>
</evidence>
<keyword evidence="10" id="KW-0469">Meiosis</keyword>
<name>A0A7R9KPH2_9ACAR</name>
<dbReference type="GO" id="GO:0045892">
    <property type="term" value="P:negative regulation of DNA-templated transcription"/>
    <property type="evidence" value="ECO:0007669"/>
    <property type="project" value="TreeGrafter"/>
</dbReference>
<evidence type="ECO:0000256" key="5">
    <source>
        <dbReference type="ARBA" id="ARBA00022490"/>
    </source>
</evidence>
<feature type="region of interest" description="Disordered" evidence="12">
    <location>
        <begin position="359"/>
        <end position="437"/>
    </location>
</feature>
<feature type="compositionally biased region" description="Acidic residues" evidence="12">
    <location>
        <begin position="372"/>
        <end position="387"/>
    </location>
</feature>
<feature type="region of interest" description="Disordered" evidence="12">
    <location>
        <begin position="24"/>
        <end position="70"/>
    </location>
</feature>
<evidence type="ECO:0000256" key="10">
    <source>
        <dbReference type="ARBA" id="ARBA00023254"/>
    </source>
</evidence>
<dbReference type="Gene3D" id="1.10.30.10">
    <property type="entry name" value="High mobility group box domain"/>
    <property type="match status" value="1"/>
</dbReference>
<evidence type="ECO:0000256" key="6">
    <source>
        <dbReference type="ARBA" id="ARBA00022782"/>
    </source>
</evidence>
<gene>
    <name evidence="14" type="ORF">OSB1V03_LOCUS6270</name>
</gene>
<dbReference type="InterPro" id="IPR024970">
    <property type="entry name" value="Maelstrom"/>
</dbReference>
<dbReference type="AlphaFoldDB" id="A0A7R9KPH2"/>
<evidence type="ECO:0000313" key="15">
    <source>
        <dbReference type="Proteomes" id="UP000759131"/>
    </source>
</evidence>
<keyword evidence="6" id="KW-0221">Differentiation</keyword>
<dbReference type="PANTHER" id="PTHR21358">
    <property type="entry name" value="PROTEIN MAELSTROM HOMOLOG"/>
    <property type="match status" value="1"/>
</dbReference>
<feature type="compositionally biased region" description="Basic and acidic residues" evidence="12">
    <location>
        <begin position="41"/>
        <end position="58"/>
    </location>
</feature>
<accession>A0A7R9KPH2</accession>
<dbReference type="GO" id="GO:0043186">
    <property type="term" value="C:P granule"/>
    <property type="evidence" value="ECO:0007669"/>
    <property type="project" value="TreeGrafter"/>
</dbReference>
<dbReference type="PROSITE" id="PS50118">
    <property type="entry name" value="HMG_BOX_2"/>
    <property type="match status" value="1"/>
</dbReference>
<evidence type="ECO:0000313" key="14">
    <source>
        <dbReference type="EMBL" id="CAD7625837.1"/>
    </source>
</evidence>
<evidence type="ECO:0000256" key="2">
    <source>
        <dbReference type="ARBA" id="ARBA00004496"/>
    </source>
</evidence>
<evidence type="ECO:0000256" key="3">
    <source>
        <dbReference type="ARBA" id="ARBA00007057"/>
    </source>
</evidence>